<proteinExistence type="inferred from homology"/>
<dbReference type="PROSITE" id="PS51257">
    <property type="entry name" value="PROKAR_LIPOPROTEIN"/>
    <property type="match status" value="1"/>
</dbReference>
<dbReference type="InterPro" id="IPR030678">
    <property type="entry name" value="Peptide/Ni-bd"/>
</dbReference>
<sequence length="540" mass="59143">MSDKSYKRIVAITMAMLMLGSVLLTGCGGSKEEKPQATAKDEIVVAIGGEKASGFDPVTGWGAQGGTLFQSKLLDVSPDNKIVNDLATDYKVSSDGLTWTFTIREGVKFHDGKLLTAKDVAFTFNKTKAAASFVDLTEMDKAEAIDDKTVVFHMKHPMSIFPYQVATLGIVPEHLYGDGKAYAQQPVGSGPYKFVQWDRGQQLIVERNDDYYGGKAPFKRIVFLFLNNDAAYAAAQAGKVDVVKTTEALAVKPIPGYNVVDCKTFDFRSVSLPVQKPGGKSGEGYEVGNEVTSDITIRKALAMGVNRKQIIDTVLNGYGQPVFTISDYLPWENTEIKWKDGDIDGAKVLLDKNGWIDTNGDGIREKNGLNAEFHLVYEAGDSTRESIAMAFSEQAKALGIQVIADGLGSSDRVSHKHKDAFLLGGGAYSPVYMLNALHSRFAAKGGWFNIVAYKNPVVDGYLDAAIGALDEQTANENWRKAQWDGQTGGSIQGDAPYIYLMNISHLYFVRDGLDLGKQKWHPHDHGFVVISNIMDWSWKK</sequence>
<evidence type="ECO:0000259" key="5">
    <source>
        <dbReference type="Pfam" id="PF00496"/>
    </source>
</evidence>
<dbReference type="RefSeq" id="WP_083945628.1">
    <property type="nucleotide sequence ID" value="NZ_CP146991.1"/>
</dbReference>
<dbReference type="SUPFAM" id="SSF53850">
    <property type="entry name" value="Periplasmic binding protein-like II"/>
    <property type="match status" value="1"/>
</dbReference>
<dbReference type="PANTHER" id="PTHR30290:SF9">
    <property type="entry name" value="OLIGOPEPTIDE-BINDING PROTEIN APPA"/>
    <property type="match status" value="1"/>
</dbReference>
<comment type="similarity">
    <text evidence="2">Belongs to the bacterial solute-binding protein 5 family.</text>
</comment>
<dbReference type="CDD" id="cd08518">
    <property type="entry name" value="PBP2_NikA_DppA_OppA_like_19"/>
    <property type="match status" value="1"/>
</dbReference>
<dbReference type="Gene3D" id="3.40.190.10">
    <property type="entry name" value="Periplasmic binding protein-like II"/>
    <property type="match status" value="1"/>
</dbReference>
<dbReference type="InterPro" id="IPR039424">
    <property type="entry name" value="SBP_5"/>
</dbReference>
<reference evidence="6 7" key="1">
    <citation type="submission" date="2016-01" db="EMBL/GenBank/DDBJ databases">
        <authorList>
            <person name="Brown R."/>
        </authorList>
    </citation>
    <scope>NUCLEOTIDE SEQUENCE [LARGE SCALE GENOMIC DNA]</scope>
    <source>
        <strain evidence="6">Sporomusa sphaeroides DSM 2875</strain>
    </source>
</reference>
<dbReference type="InterPro" id="IPR000914">
    <property type="entry name" value="SBP_5_dom"/>
</dbReference>
<keyword evidence="3" id="KW-0813">Transport</keyword>
<gene>
    <name evidence="6" type="primary">appA_2</name>
    <name evidence="6" type="ORF">SSPH_01544</name>
</gene>
<dbReference type="PANTHER" id="PTHR30290">
    <property type="entry name" value="PERIPLASMIC BINDING COMPONENT OF ABC TRANSPORTER"/>
    <property type="match status" value="1"/>
</dbReference>
<evidence type="ECO:0000256" key="1">
    <source>
        <dbReference type="ARBA" id="ARBA00004193"/>
    </source>
</evidence>
<feature type="domain" description="Solute-binding protein family 5" evidence="5">
    <location>
        <begin position="81"/>
        <end position="428"/>
    </location>
</feature>
<evidence type="ECO:0000256" key="3">
    <source>
        <dbReference type="ARBA" id="ARBA00022448"/>
    </source>
</evidence>
<evidence type="ECO:0000313" key="7">
    <source>
        <dbReference type="Proteomes" id="UP000245702"/>
    </source>
</evidence>
<dbReference type="PIRSF" id="PIRSF002741">
    <property type="entry name" value="MppA"/>
    <property type="match status" value="1"/>
</dbReference>
<evidence type="ECO:0000256" key="4">
    <source>
        <dbReference type="ARBA" id="ARBA00022729"/>
    </source>
</evidence>
<dbReference type="EMBL" id="FCOW01000006">
    <property type="protein sequence ID" value="CVK18900.1"/>
    <property type="molecule type" value="Genomic_DNA"/>
</dbReference>
<keyword evidence="4" id="KW-0732">Signal</keyword>
<accession>A0ABP2C4B8</accession>
<name>A0ABP2C4B8_9FIRM</name>
<keyword evidence="7" id="KW-1185">Reference proteome</keyword>
<organism evidence="6 7">
    <name type="scientific">Sporomusa sphaeroides DSM 2875</name>
    <dbReference type="NCBI Taxonomy" id="1337886"/>
    <lineage>
        <taxon>Bacteria</taxon>
        <taxon>Bacillati</taxon>
        <taxon>Bacillota</taxon>
        <taxon>Negativicutes</taxon>
        <taxon>Selenomonadales</taxon>
        <taxon>Sporomusaceae</taxon>
        <taxon>Sporomusa</taxon>
    </lineage>
</organism>
<evidence type="ECO:0000313" key="6">
    <source>
        <dbReference type="EMBL" id="CVK18900.1"/>
    </source>
</evidence>
<dbReference type="InterPro" id="IPR023765">
    <property type="entry name" value="SBP_5_CS"/>
</dbReference>
<comment type="subcellular location">
    <subcellularLocation>
        <location evidence="1">Cell membrane</location>
        <topology evidence="1">Lipid-anchor</topology>
    </subcellularLocation>
</comment>
<comment type="caution">
    <text evidence="6">The sequence shown here is derived from an EMBL/GenBank/DDBJ whole genome shotgun (WGS) entry which is preliminary data.</text>
</comment>
<protein>
    <submittedName>
        <fullName evidence="6">Oligopeptide-binding protein AppA</fullName>
    </submittedName>
</protein>
<dbReference type="Proteomes" id="UP000245702">
    <property type="component" value="Unassembled WGS sequence"/>
</dbReference>
<dbReference type="Pfam" id="PF00496">
    <property type="entry name" value="SBP_bac_5"/>
    <property type="match status" value="1"/>
</dbReference>
<evidence type="ECO:0000256" key="2">
    <source>
        <dbReference type="ARBA" id="ARBA00005695"/>
    </source>
</evidence>
<dbReference type="Gene3D" id="3.10.105.10">
    <property type="entry name" value="Dipeptide-binding Protein, Domain 3"/>
    <property type="match status" value="1"/>
</dbReference>
<dbReference type="PROSITE" id="PS01040">
    <property type="entry name" value="SBP_BACTERIAL_5"/>
    <property type="match status" value="1"/>
</dbReference>